<dbReference type="Proteomes" id="UP000279911">
    <property type="component" value="Unassembled WGS sequence"/>
</dbReference>
<reference evidence="3" key="1">
    <citation type="submission" date="2018-12" db="EMBL/GenBank/DDBJ databases">
        <title>Bacillus chawlae sp. nov., Bacillus glennii sp. nov., and Bacillus saganii sp. nov. Isolated from the Vehicle Assembly Building at Kennedy Space Center where the Viking Spacecraft were Assembled.</title>
        <authorList>
            <person name="Seuylemezian A."/>
            <person name="Vaishampayan P."/>
        </authorList>
    </citation>
    <scope>NUCLEOTIDE SEQUENCE [LARGE SCALE GENOMIC DNA]</scope>
    <source>
        <strain evidence="3">DSM 13966</strain>
    </source>
</reference>
<feature type="domain" description="HipA-like kinase" evidence="1">
    <location>
        <begin position="8"/>
        <end position="238"/>
    </location>
</feature>
<protein>
    <recommendedName>
        <fullName evidence="1">HipA-like kinase domain-containing protein</fullName>
    </recommendedName>
</protein>
<name>A0A3R9EZW4_9BACI</name>
<dbReference type="EMBL" id="RSFW01000018">
    <property type="protein sequence ID" value="RSD25929.1"/>
    <property type="molecule type" value="Genomic_DNA"/>
</dbReference>
<sequence length="260" mass="30307">MIQPVCYRKKLEGKSNAHLITFDDGRNYVVKFFQEGFERTLPNEWISYCLARYLDLPVPYAQIIEIPQTFVSQTPELSQVATSQFQFASLYIQDCLDGHEVTEVPNILNHDKLAGIIVFDYWLSNHDRTRKNILLREESPSSYRLWMIDQAEVLGSYNWQLSDLEKMNTKLLKSATHKLIAGFIKDEQEFDDYIELTQTIPIFLIEEIVSIIPDEWLVSKEEKKAIVSALVTRRNKVLPKLIKQFIKKVYLPLPKKCSDS</sequence>
<dbReference type="Pfam" id="PF20613">
    <property type="entry name" value="HipA_2"/>
    <property type="match status" value="1"/>
</dbReference>
<dbReference type="InterPro" id="IPR046748">
    <property type="entry name" value="HipA_2"/>
</dbReference>
<organism evidence="2 3">
    <name type="scientific">Mesobacillus subterraneus</name>
    <dbReference type="NCBI Taxonomy" id="285983"/>
    <lineage>
        <taxon>Bacteria</taxon>
        <taxon>Bacillati</taxon>
        <taxon>Bacillota</taxon>
        <taxon>Bacilli</taxon>
        <taxon>Bacillales</taxon>
        <taxon>Bacillaceae</taxon>
        <taxon>Mesobacillus</taxon>
    </lineage>
</organism>
<dbReference type="AlphaFoldDB" id="A0A3R9EZW4"/>
<proteinExistence type="predicted"/>
<gene>
    <name evidence="2" type="ORF">EJA10_16225</name>
</gene>
<comment type="caution">
    <text evidence="2">The sequence shown here is derived from an EMBL/GenBank/DDBJ whole genome shotgun (WGS) entry which is preliminary data.</text>
</comment>
<dbReference type="OrthoDB" id="2939938at2"/>
<evidence type="ECO:0000313" key="2">
    <source>
        <dbReference type="EMBL" id="RSD25929.1"/>
    </source>
</evidence>
<dbReference type="RefSeq" id="WP_125481075.1">
    <property type="nucleotide sequence ID" value="NZ_RSFW01000018.1"/>
</dbReference>
<evidence type="ECO:0000313" key="3">
    <source>
        <dbReference type="Proteomes" id="UP000279911"/>
    </source>
</evidence>
<accession>A0A3R9EZW4</accession>
<evidence type="ECO:0000259" key="1">
    <source>
        <dbReference type="Pfam" id="PF20613"/>
    </source>
</evidence>